<organism evidence="1 2">
    <name type="scientific">Rangifer tarandus platyrhynchus</name>
    <name type="common">Svalbard reindeer</name>
    <dbReference type="NCBI Taxonomy" id="3082113"/>
    <lineage>
        <taxon>Eukaryota</taxon>
        <taxon>Metazoa</taxon>
        <taxon>Chordata</taxon>
        <taxon>Craniata</taxon>
        <taxon>Vertebrata</taxon>
        <taxon>Euteleostomi</taxon>
        <taxon>Mammalia</taxon>
        <taxon>Eutheria</taxon>
        <taxon>Laurasiatheria</taxon>
        <taxon>Artiodactyla</taxon>
        <taxon>Ruminantia</taxon>
        <taxon>Pecora</taxon>
        <taxon>Cervidae</taxon>
        <taxon>Odocoileinae</taxon>
        <taxon>Rangifer</taxon>
    </lineage>
</organism>
<feature type="non-terminal residue" evidence="1">
    <location>
        <position position="215"/>
    </location>
</feature>
<protein>
    <submittedName>
        <fullName evidence="1">Uncharacterized protein</fullName>
    </submittedName>
</protein>
<evidence type="ECO:0000313" key="2">
    <source>
        <dbReference type="Proteomes" id="UP001162501"/>
    </source>
</evidence>
<accession>A0AC60A493</accession>
<dbReference type="EMBL" id="OX596091">
    <property type="protein sequence ID" value="CAN0554678.1"/>
    <property type="molecule type" value="Genomic_DNA"/>
</dbReference>
<name>A0AC60A493_RANTA</name>
<gene>
    <name evidence="1" type="ORF">MRATA1EN22A_LOCUS26719</name>
</gene>
<sequence>NGLSFSSPKDLSDSGTEPVSPSVTGGFFTAEPPEKPMQSSPLYNSRTLLSPQKEISYSLSSDSPSEPTKQVGQSGLESVPKVSIPPFPSHLLSLTPLSLPPSFPSPPFPFPPFPFPPLSLPPSFPFPSFPFPPPFPSPPLSLPPPFPSPLLSLPRPFPFPPLLLQNTAHFHKCHLFLSLDLCGNGDRGIKWLPSLLTEFIRAIKNSHHPLLADPI</sequence>
<dbReference type="Proteomes" id="UP001162501">
    <property type="component" value="Chromosome 7"/>
</dbReference>
<evidence type="ECO:0000313" key="1">
    <source>
        <dbReference type="EMBL" id="CAN0554678.1"/>
    </source>
</evidence>
<reference evidence="1" key="1">
    <citation type="submission" date="2023-05" db="EMBL/GenBank/DDBJ databases">
        <authorList>
            <consortium name="ELIXIR-Norway"/>
        </authorList>
    </citation>
    <scope>NUCLEOTIDE SEQUENCE</scope>
</reference>
<feature type="non-terminal residue" evidence="1">
    <location>
        <position position="1"/>
    </location>
</feature>
<reference evidence="1" key="2">
    <citation type="submission" date="2025-03" db="EMBL/GenBank/DDBJ databases">
        <authorList>
            <consortium name="ELIXIR-Norway"/>
            <consortium name="Elixir Norway"/>
        </authorList>
    </citation>
    <scope>NUCLEOTIDE SEQUENCE</scope>
</reference>
<proteinExistence type="predicted"/>